<feature type="domain" description="Bacterial repeat" evidence="3">
    <location>
        <begin position="153"/>
        <end position="232"/>
    </location>
</feature>
<accession>A0ABR7PC64</accession>
<dbReference type="Pfam" id="PF18998">
    <property type="entry name" value="Flg_new_2"/>
    <property type="match status" value="1"/>
</dbReference>
<dbReference type="Proteomes" id="UP000661649">
    <property type="component" value="Unassembled WGS sequence"/>
</dbReference>
<proteinExistence type="predicted"/>
<evidence type="ECO:0000256" key="1">
    <source>
        <dbReference type="SAM" id="MobiDB-lite"/>
    </source>
</evidence>
<protein>
    <recommendedName>
        <fullName evidence="3">Bacterial repeat domain-containing protein</fullName>
    </recommendedName>
</protein>
<organism evidence="4 5">
    <name type="scientific">Blautia stercoris</name>
    <dbReference type="NCBI Taxonomy" id="871664"/>
    <lineage>
        <taxon>Bacteria</taxon>
        <taxon>Bacillati</taxon>
        <taxon>Bacillota</taxon>
        <taxon>Clostridia</taxon>
        <taxon>Lachnospirales</taxon>
        <taxon>Lachnospiraceae</taxon>
        <taxon>Blautia</taxon>
    </lineage>
</organism>
<evidence type="ECO:0000313" key="5">
    <source>
        <dbReference type="Proteomes" id="UP000661649"/>
    </source>
</evidence>
<evidence type="ECO:0000313" key="4">
    <source>
        <dbReference type="EMBL" id="MBC8628941.1"/>
    </source>
</evidence>
<keyword evidence="5" id="KW-1185">Reference proteome</keyword>
<dbReference type="RefSeq" id="WP_187558754.1">
    <property type="nucleotide sequence ID" value="NZ_JACRTP010000004.1"/>
</dbReference>
<name>A0ABR7PC64_9FIRM</name>
<feature type="chain" id="PRO_5046583390" description="Bacterial repeat domain-containing protein" evidence="2">
    <location>
        <begin position="29"/>
        <end position="1153"/>
    </location>
</feature>
<feature type="signal peptide" evidence="2">
    <location>
        <begin position="1"/>
        <end position="28"/>
    </location>
</feature>
<gene>
    <name evidence="4" type="ORF">H8712_10025</name>
</gene>
<dbReference type="InterPro" id="IPR044060">
    <property type="entry name" value="Bacterial_rp_domain"/>
</dbReference>
<evidence type="ECO:0000259" key="3">
    <source>
        <dbReference type="Pfam" id="PF18998"/>
    </source>
</evidence>
<sequence length="1153" mass="122391">MKKIWKKIASLLLSLLICLSTTYSPVLAAGDKAAPTAVTECSVTGFMTEILTLGFEDMGWMNAINNVVVNDTTYTKGTINSWGSNGNLWEVGSVTGSYGSYTALKIVNPSTYPAAIKISADGYQDLNLQVTKNTSSYPYVYTATVVAPAEKTYSATAAETENGNVQLSATKEIKKGTTVTVTPAPAENYELDTIKVTGTTTGTEVALQNTDGVYTFIMPEEDVTVSASFKKMKPAEPVKIELNQLSIATDFFGTNWNLSFQNADNYATSVTDVKVNGESWENSSFKPSAGGKYYKDTDNNVLVFSAKDFSTNPEIPVLKSGDVITLTADGYQELTFKFVIDTNGNASLVADDGQGDPYELHVKLEGSFESAIIGQQNYDSVSSASVGGATSSKNSSAKVYGAITAKGTEPTDADWEELDHSSKINLNGSKCSVSIVPNTEKGTPADSDSGMSGVYMTISSDLTLNGTPKDAGAYLISVSITDTQGRTAVSNSLPFNVYTGEETLADRLTTDNLKQYGNGLYAWDIMEPWAIKNFGSNVEGEENSVRVPKDLEAWFGSHQSGTYGYLGYDLPWKQVKARDIPQTLYIPAGCNLTMTNMEILSSVRIVVESGGKLTLSDSVVQGIIDVQNGGTFSMNYDSYNQEFTTGASLCGQLRLQDGAILENASIYSHINYLANGDLTDRSSSEAVVVANGNVTVKGQVFIAGDEAGSDLGQTALLVKDGTVNLEDNAVLVTYGGGGNVLLYAEGGSAIELDNGNISGNGKVVAIGGDVLWGNGGNAVIGNGMITTSEAFLQGATSRTSKNATPGNAISGNVKVTSANRHIENGTQIGNDVNNDPLEELYWTTGVETTPPLDKFITNAVTNTFTVADIENQPYTGEELTPSVMVQDGETVLTEGTDYFITYKNEDGTESDGKFTNADTYTVVVTGIGNYYGTVEKTFTITPKELTFDVALDSDSASYDGTAKTPALTVKDGETVLTEGVDYTVSCIYGDDSEAKNFADTEFINAGSYRLTVTGIGNYAGSSAEIVFTITDKKNDDNKNDDNKNDGDDDNKNDNINNGDNNNKNDNKNNSNNANNSTTDKTNGTTKTTGSTTNTSTNGKTTAATGKTSTTGTSTSATTSPKTGDDTNVMIWIALLAVSCTTLTGTKLLKKKSK</sequence>
<feature type="region of interest" description="Disordered" evidence="1">
    <location>
        <begin position="1032"/>
        <end position="1124"/>
    </location>
</feature>
<feature type="compositionally biased region" description="Basic and acidic residues" evidence="1">
    <location>
        <begin position="1032"/>
        <end position="1052"/>
    </location>
</feature>
<feature type="compositionally biased region" description="Low complexity" evidence="1">
    <location>
        <begin position="1053"/>
        <end position="1121"/>
    </location>
</feature>
<evidence type="ECO:0000256" key="2">
    <source>
        <dbReference type="SAM" id="SignalP"/>
    </source>
</evidence>
<dbReference type="EMBL" id="JACRTP010000004">
    <property type="protein sequence ID" value="MBC8628941.1"/>
    <property type="molecule type" value="Genomic_DNA"/>
</dbReference>
<comment type="caution">
    <text evidence="4">The sequence shown here is derived from an EMBL/GenBank/DDBJ whole genome shotgun (WGS) entry which is preliminary data.</text>
</comment>
<keyword evidence="2" id="KW-0732">Signal</keyword>
<reference evidence="4 5" key="1">
    <citation type="submission" date="2020-08" db="EMBL/GenBank/DDBJ databases">
        <title>Genome public.</title>
        <authorList>
            <person name="Liu C."/>
            <person name="Sun Q."/>
        </authorList>
    </citation>
    <scope>NUCLEOTIDE SEQUENCE [LARGE SCALE GENOMIC DNA]</scope>
    <source>
        <strain evidence="4 5">3_YM_SP_D4_24.mj</strain>
    </source>
</reference>